<dbReference type="Proteomes" id="UP000221734">
    <property type="component" value="Chromosome Kuenenia_stuttgartiensis_MBR1"/>
</dbReference>
<evidence type="ECO:0000313" key="2">
    <source>
        <dbReference type="Proteomes" id="UP000221734"/>
    </source>
</evidence>
<keyword evidence="2" id="KW-1185">Reference proteome</keyword>
<sequence length="195" mass="22471">MTIDKQLLKNALSGKKDVALKKITELVAYKIYESQENLGEKANYIAAIDAIVQYISENFPDIPSFRERLSHLSKGILSVHQFADIIYEYYRENHFLDFEVVKNLISTAKDTDLKKITDIVAFKIYQSPEDKGPELNFLSAETFVAHYVSENFKNIPAFKEYLTTLGKGAATLETFAQIVYYYYYRNENEQSCANE</sequence>
<organism evidence="1 2">
    <name type="scientific">Kuenenia stuttgartiensis</name>
    <dbReference type="NCBI Taxonomy" id="174633"/>
    <lineage>
        <taxon>Bacteria</taxon>
        <taxon>Pseudomonadati</taxon>
        <taxon>Planctomycetota</taxon>
        <taxon>Candidatus Brocadiia</taxon>
        <taxon>Candidatus Brocadiales</taxon>
        <taxon>Candidatus Brocadiaceae</taxon>
        <taxon>Candidatus Kuenenia</taxon>
    </lineage>
</organism>
<dbReference type="KEGG" id="kst:KSMBR1_1728"/>
<proteinExistence type="predicted"/>
<name>A0A2C9CHJ8_KUEST</name>
<dbReference type="EMBL" id="LT934425">
    <property type="protein sequence ID" value="SOH04227.1"/>
    <property type="molecule type" value="Genomic_DNA"/>
</dbReference>
<dbReference type="OrthoDB" id="266538at2"/>
<reference evidence="2" key="1">
    <citation type="submission" date="2017-10" db="EMBL/GenBank/DDBJ databases">
        <authorList>
            <person name="Frank J."/>
        </authorList>
    </citation>
    <scope>NUCLEOTIDE SEQUENCE [LARGE SCALE GENOMIC DNA]</scope>
</reference>
<dbReference type="AlphaFoldDB" id="A0A2C9CHJ8"/>
<dbReference type="RefSeq" id="WP_099324953.1">
    <property type="nucleotide sequence ID" value="NZ_LT934425.1"/>
</dbReference>
<evidence type="ECO:0000313" key="1">
    <source>
        <dbReference type="EMBL" id="SOH04227.1"/>
    </source>
</evidence>
<gene>
    <name evidence="1" type="ORF">KSMBR1_1728</name>
</gene>
<protein>
    <submittedName>
        <fullName evidence="1">Uncharacterized protein</fullName>
    </submittedName>
</protein>
<accession>A0A2C9CHJ8</accession>